<dbReference type="Proteomes" id="UP000003250">
    <property type="component" value="Unassembled WGS sequence"/>
</dbReference>
<dbReference type="AlphaFoldDB" id="H0HQT0"/>
<name>H0HQT0_9HYPH</name>
<dbReference type="RefSeq" id="WP_008836140.1">
    <property type="nucleotide sequence ID" value="NZ_AHAM01000096.1"/>
</dbReference>
<evidence type="ECO:0000313" key="2">
    <source>
        <dbReference type="EMBL" id="EHK56894.1"/>
    </source>
</evidence>
<dbReference type="OrthoDB" id="7822067at2"/>
<dbReference type="EMBL" id="AHAM01000096">
    <property type="protein sequence ID" value="EHK56894.1"/>
    <property type="molecule type" value="Genomic_DNA"/>
</dbReference>
<protein>
    <recommendedName>
        <fullName evidence="1">DUF6950 domain-containing protein</fullName>
    </recommendedName>
</protein>
<keyword evidence="3" id="KW-1185">Reference proteome</keyword>
<evidence type="ECO:0000313" key="3">
    <source>
        <dbReference type="Proteomes" id="UP000003250"/>
    </source>
</evidence>
<organism evidence="2 3">
    <name type="scientific">Mesorhizobium alhagi CCNWXJ12-2</name>
    <dbReference type="NCBI Taxonomy" id="1107882"/>
    <lineage>
        <taxon>Bacteria</taxon>
        <taxon>Pseudomonadati</taxon>
        <taxon>Pseudomonadota</taxon>
        <taxon>Alphaproteobacteria</taxon>
        <taxon>Hyphomicrobiales</taxon>
        <taxon>Phyllobacteriaceae</taxon>
        <taxon>Allomesorhizobium</taxon>
    </lineage>
</organism>
<dbReference type="InterPro" id="IPR053802">
    <property type="entry name" value="DUF6950"/>
</dbReference>
<evidence type="ECO:0000259" key="1">
    <source>
        <dbReference type="Pfam" id="PF22262"/>
    </source>
</evidence>
<gene>
    <name evidence="2" type="ORF">MAXJ12_12552</name>
</gene>
<reference evidence="2 3" key="1">
    <citation type="journal article" date="2012" name="J. Bacteriol.">
        <title>Draft Genome Sequence of Mesorhizobium alhagi CCNWXJ12-2T, a Novel Salt-Resistant Species Isolated from the Desert of Northwestern China.</title>
        <authorList>
            <person name="Zhou M."/>
            <person name="Chen W."/>
            <person name="Chen H."/>
            <person name="Wei G."/>
        </authorList>
    </citation>
    <scope>NUCLEOTIDE SEQUENCE [LARGE SCALE GENOMIC DNA]</scope>
    <source>
        <strain evidence="2 3">CCNWXJ12-2</strain>
    </source>
</reference>
<proteinExistence type="predicted"/>
<accession>H0HQT0</accession>
<feature type="domain" description="DUF6950" evidence="1">
    <location>
        <begin position="3"/>
        <end position="101"/>
    </location>
</feature>
<dbReference type="Pfam" id="PF22262">
    <property type="entry name" value="DUF6950"/>
    <property type="match status" value="1"/>
</dbReference>
<sequence>MNVQDYLQAASRQRWRWGGGASGWDGDDCTLFVANWAFELTGRDPGVGIRGSYSTEEEAVRIVLRAGGFACFIDQQLRPTGWIRIAAEPRDGDIGVVLAPTLPDGVLKPAPVVRAGGLWVGRSVRGQVAREFKTVEVWRFGDAAVRDLGPPPQVSYSGTIRSRSQEFAGSTMMMQPAQQQQTGIIESFFLFAITATLPGLSNAAIGFLTTGLTALATTAVSVGLNALLAPSMPQPPKPADGKSPKVQAIPPVHFGVGTNRIAGAYMLWESKADRLYAVTALCGHKISAINAIYLHDDTITVAGDNFVSAASTNDGRYRPDRIWIDTRLGLATETAYDVIVDALEAEGIWTDDHRGDGTASLGMMCVAPGAEDYQKRFPHGAPQPSVAADLALVWDFRDPVQDPEDDSTWEFSRNPALCMVWWLCFCPYGPRWDYTKAIVPVQERWEEEADICDEEVPRAAGGTEPRYEVNGWATTETDPIGILNSFLAACDGHLAQHGDGTLVLTVGKFREELVETITDADIVGHFVQYDVPEEDEVNRLVPRFTYPATDYSTAVADYIESPSDQAKVGRVLSAEADLGWVHNWRQAKRLTLREWKRLQQKKSGNFDLRLSAVNAIHARWVRVESTYRIPSLNDVIVENRRSILALMQGGFQMEWKKHPTDIDNWTPATDEGAAPPIPAKPTQSELTTPTIDTVTAVGNGSSVYIRVVILEPPEESVTPLVRYRVKDIGGGVAGTWIEQDFPDVEASAGLVTLNTNPVPADELLEAQAAVQASGGTVSNWSTPIVEILATVDATPPVALLSFTASDGTGQFVANFGTANDSHLSSVAIYRVASGGVLNRTTDLMATPAVSPGVSYAIPVVSTTGTFDIYAEPLNRSGIAGPLSGPDAAIVS</sequence>
<dbReference type="PATRIC" id="fig|1107882.3.peg.2458"/>